<feature type="compositionally biased region" description="Gly residues" evidence="1">
    <location>
        <begin position="76"/>
        <end position="88"/>
    </location>
</feature>
<accession>A0A7X6MBC6</accession>
<sequence>MSENGPYNQPPQNPYGGGDNSGGQPPYGPPHGAPYGDPNTGGQPPYGAPYGDPNTGGQPPHGGPAGFPGPQEQQMYGGGQPPYGGPGGPGYPPPPQQPQGGGSKAGLWVVIGGGAVIIILVIAVVVVLVTNDSGQQTVAPEPDPSPSAEATTGGEETTEPTTNAAPAGEPPYAVPAEPCDAFTDQVLSDFLIQDEGDKYVQDNNSYCESLEGAAPEGNPSESYAMFEISYQVPYSAADSVEAATTDFQSGVQELRGEGDYNTFYDSANVEEDKEVDLGDEAHYVLTKYDFLGEDIPEATLLIRTANLNVRVQYQMHPPFTEDASAEDLVMPDNVEEIMLNAGAEALALVGS</sequence>
<protein>
    <submittedName>
        <fullName evidence="3">DUF3558 domain-containing protein</fullName>
    </submittedName>
</protein>
<dbReference type="EMBL" id="JAAXPG010000006">
    <property type="protein sequence ID" value="NKY97652.1"/>
    <property type="molecule type" value="Genomic_DNA"/>
</dbReference>
<evidence type="ECO:0000313" key="4">
    <source>
        <dbReference type="Proteomes" id="UP000553209"/>
    </source>
</evidence>
<organism evidence="3 4">
    <name type="scientific">Nocardiopsis alborubida</name>
    <dbReference type="NCBI Taxonomy" id="146802"/>
    <lineage>
        <taxon>Bacteria</taxon>
        <taxon>Bacillati</taxon>
        <taxon>Actinomycetota</taxon>
        <taxon>Actinomycetes</taxon>
        <taxon>Streptosporangiales</taxon>
        <taxon>Nocardiopsidaceae</taxon>
        <taxon>Nocardiopsis</taxon>
    </lineage>
</organism>
<feature type="region of interest" description="Disordered" evidence="1">
    <location>
        <begin position="1"/>
        <end position="103"/>
    </location>
</feature>
<comment type="caution">
    <text evidence="3">The sequence shown here is derived from an EMBL/GenBank/DDBJ whole genome shotgun (WGS) entry which is preliminary data.</text>
</comment>
<keyword evidence="4" id="KW-1185">Reference proteome</keyword>
<dbReference type="AlphaFoldDB" id="A0A7X6MBC6"/>
<evidence type="ECO:0000256" key="2">
    <source>
        <dbReference type="SAM" id="Phobius"/>
    </source>
</evidence>
<dbReference type="Proteomes" id="UP000553209">
    <property type="component" value="Unassembled WGS sequence"/>
</dbReference>
<keyword evidence="2" id="KW-1133">Transmembrane helix</keyword>
<evidence type="ECO:0000256" key="1">
    <source>
        <dbReference type="SAM" id="MobiDB-lite"/>
    </source>
</evidence>
<feature type="compositionally biased region" description="Low complexity" evidence="1">
    <location>
        <begin position="146"/>
        <end position="167"/>
    </location>
</feature>
<name>A0A7X6MBC6_9ACTN</name>
<dbReference type="RefSeq" id="WP_061078394.1">
    <property type="nucleotide sequence ID" value="NZ_JAAXPG010000006.1"/>
</dbReference>
<feature type="transmembrane region" description="Helical" evidence="2">
    <location>
        <begin position="105"/>
        <end position="129"/>
    </location>
</feature>
<keyword evidence="2" id="KW-0812">Transmembrane</keyword>
<proteinExistence type="predicted"/>
<gene>
    <name evidence="3" type="ORF">HGB44_08195</name>
</gene>
<feature type="region of interest" description="Disordered" evidence="1">
    <location>
        <begin position="135"/>
        <end position="177"/>
    </location>
</feature>
<keyword evidence="2" id="KW-0472">Membrane</keyword>
<evidence type="ECO:0000313" key="3">
    <source>
        <dbReference type="EMBL" id="NKY97652.1"/>
    </source>
</evidence>
<reference evidence="3 4" key="1">
    <citation type="submission" date="2020-04" db="EMBL/GenBank/DDBJ databases">
        <title>MicrobeNet Type strains.</title>
        <authorList>
            <person name="Nicholson A.C."/>
        </authorList>
    </citation>
    <scope>NUCLEOTIDE SEQUENCE [LARGE SCALE GENOMIC DNA]</scope>
    <source>
        <strain evidence="3 4">ATCC 23612</strain>
    </source>
</reference>